<keyword evidence="2" id="KW-1185">Reference proteome</keyword>
<reference evidence="1 2" key="1">
    <citation type="submission" date="2023-09" db="EMBL/GenBank/DDBJ databases">
        <authorList>
            <person name="Wang M."/>
        </authorList>
    </citation>
    <scope>NUCLEOTIDE SEQUENCE [LARGE SCALE GENOMIC DNA]</scope>
    <source>
        <strain evidence="1">GT-2023</strain>
        <tissue evidence="1">Liver</tissue>
    </source>
</reference>
<accession>A0ABR3LFV6</accession>
<gene>
    <name evidence="1" type="ORF">QQF64_019519</name>
</gene>
<evidence type="ECO:0000313" key="1">
    <source>
        <dbReference type="EMBL" id="KAL1251723.1"/>
    </source>
</evidence>
<dbReference type="EMBL" id="JAYMGO010000022">
    <property type="protein sequence ID" value="KAL1251723.1"/>
    <property type="molecule type" value="Genomic_DNA"/>
</dbReference>
<name>A0ABR3LFV6_9TELE</name>
<dbReference type="Proteomes" id="UP001558613">
    <property type="component" value="Unassembled WGS sequence"/>
</dbReference>
<proteinExistence type="predicted"/>
<feature type="non-terminal residue" evidence="1">
    <location>
        <position position="54"/>
    </location>
</feature>
<evidence type="ECO:0000313" key="2">
    <source>
        <dbReference type="Proteomes" id="UP001558613"/>
    </source>
</evidence>
<organism evidence="1 2">
    <name type="scientific">Cirrhinus molitorella</name>
    <name type="common">mud carp</name>
    <dbReference type="NCBI Taxonomy" id="172907"/>
    <lineage>
        <taxon>Eukaryota</taxon>
        <taxon>Metazoa</taxon>
        <taxon>Chordata</taxon>
        <taxon>Craniata</taxon>
        <taxon>Vertebrata</taxon>
        <taxon>Euteleostomi</taxon>
        <taxon>Actinopterygii</taxon>
        <taxon>Neopterygii</taxon>
        <taxon>Teleostei</taxon>
        <taxon>Ostariophysi</taxon>
        <taxon>Cypriniformes</taxon>
        <taxon>Cyprinidae</taxon>
        <taxon>Labeoninae</taxon>
        <taxon>Labeonini</taxon>
        <taxon>Cirrhinus</taxon>
    </lineage>
</organism>
<sequence length="54" mass="6056">MTAATNSRGPTTAAEISTFREIDGGLEELEESKSETVININRLNYKRRQRSGQQ</sequence>
<protein>
    <submittedName>
        <fullName evidence="1">Uncharacterized protein</fullName>
    </submittedName>
</protein>
<comment type="caution">
    <text evidence="1">The sequence shown here is derived from an EMBL/GenBank/DDBJ whole genome shotgun (WGS) entry which is preliminary data.</text>
</comment>